<dbReference type="EMBL" id="QNRR01000001">
    <property type="protein sequence ID" value="RBP47894.1"/>
    <property type="molecule type" value="Genomic_DNA"/>
</dbReference>
<dbReference type="Proteomes" id="UP000253426">
    <property type="component" value="Unassembled WGS sequence"/>
</dbReference>
<gene>
    <name evidence="1" type="ORF">DES53_101694</name>
</gene>
<dbReference type="AlphaFoldDB" id="A0A366HWE1"/>
<evidence type="ECO:0000313" key="2">
    <source>
        <dbReference type="Proteomes" id="UP000253426"/>
    </source>
</evidence>
<accession>A0A366HWE1</accession>
<organism evidence="1 2">
    <name type="scientific">Roseimicrobium gellanilyticum</name>
    <dbReference type="NCBI Taxonomy" id="748857"/>
    <lineage>
        <taxon>Bacteria</taxon>
        <taxon>Pseudomonadati</taxon>
        <taxon>Verrucomicrobiota</taxon>
        <taxon>Verrucomicrobiia</taxon>
        <taxon>Verrucomicrobiales</taxon>
        <taxon>Verrucomicrobiaceae</taxon>
        <taxon>Roseimicrobium</taxon>
    </lineage>
</organism>
<dbReference type="OrthoDB" id="282517at2"/>
<dbReference type="RefSeq" id="WP_113956791.1">
    <property type="nucleotide sequence ID" value="NZ_QNRR01000001.1"/>
</dbReference>
<evidence type="ECO:0000313" key="1">
    <source>
        <dbReference type="EMBL" id="RBP47894.1"/>
    </source>
</evidence>
<keyword evidence="2" id="KW-1185">Reference proteome</keyword>
<protein>
    <submittedName>
        <fullName evidence="1">Uncharacterized protein</fullName>
    </submittedName>
</protein>
<reference evidence="1 2" key="1">
    <citation type="submission" date="2018-06" db="EMBL/GenBank/DDBJ databases">
        <title>Genomic Encyclopedia of Type Strains, Phase IV (KMG-IV): sequencing the most valuable type-strain genomes for metagenomic binning, comparative biology and taxonomic classification.</title>
        <authorList>
            <person name="Goeker M."/>
        </authorList>
    </citation>
    <scope>NUCLEOTIDE SEQUENCE [LARGE SCALE GENOMIC DNA]</scope>
    <source>
        <strain evidence="1 2">DSM 25532</strain>
    </source>
</reference>
<proteinExistence type="predicted"/>
<sequence length="167" mass="19123">MPESKALEFHRNVTTKGIRVNDDEHLQRFEDHTLPIELWNHRAHLKVAYLYLLRFSFEETLSRLQTGIRAYNAAKGIKDTPTGGYHETMTQAWLHLVHTTLCQFGPAENADAFFDAQSQLNGKRTLLLFYSRDRIMSPEAKASFVPPDLAPLPQPLNNKIPPLELRG</sequence>
<comment type="caution">
    <text evidence="1">The sequence shown here is derived from an EMBL/GenBank/DDBJ whole genome shotgun (WGS) entry which is preliminary data.</text>
</comment>
<name>A0A366HWE1_9BACT</name>